<keyword evidence="2" id="KW-0732">Signal</keyword>
<dbReference type="Proteomes" id="UP001229862">
    <property type="component" value="Chromosome"/>
</dbReference>
<dbReference type="InterPro" id="IPR025392">
    <property type="entry name" value="DUF4124"/>
</dbReference>
<dbReference type="Pfam" id="PF13511">
    <property type="entry name" value="DUF4124"/>
    <property type="match status" value="1"/>
</dbReference>
<evidence type="ECO:0000256" key="1">
    <source>
        <dbReference type="SAM" id="MobiDB-lite"/>
    </source>
</evidence>
<feature type="chain" id="PRO_5041237190" evidence="2">
    <location>
        <begin position="25"/>
        <end position="226"/>
    </location>
</feature>
<feature type="domain" description="DUF4124" evidence="3">
    <location>
        <begin position="13"/>
        <end position="67"/>
    </location>
</feature>
<organism evidence="5">
    <name type="scientific">Thiothrix subterranea</name>
    <dbReference type="NCBI Taxonomy" id="2735563"/>
    <lineage>
        <taxon>Bacteria</taxon>
        <taxon>Pseudomonadati</taxon>
        <taxon>Pseudomonadota</taxon>
        <taxon>Gammaproteobacteria</taxon>
        <taxon>Thiotrichales</taxon>
        <taxon>Thiotrichaceae</taxon>
        <taxon>Thiothrix</taxon>
    </lineage>
</organism>
<dbReference type="EMBL" id="CP133217">
    <property type="protein sequence ID" value="WML86090.1"/>
    <property type="molecule type" value="Genomic_DNA"/>
</dbReference>
<evidence type="ECO:0000313" key="5">
    <source>
        <dbReference type="EMBL" id="WML86090.1"/>
    </source>
</evidence>
<dbReference type="EMBL" id="JAVFKN010000043">
    <property type="protein sequence ID" value="MDQ5770881.1"/>
    <property type="molecule type" value="Genomic_DNA"/>
</dbReference>
<feature type="signal peptide" evidence="2">
    <location>
        <begin position="1"/>
        <end position="24"/>
    </location>
</feature>
<evidence type="ECO:0000256" key="2">
    <source>
        <dbReference type="SAM" id="SignalP"/>
    </source>
</evidence>
<sequence length="226" mass="25255">MRRIALLPHFALFALLLFANSVQAGLYRWVDAAGMVHYSDVVPPSVEKQGHAQLNKQGMTVEIVPGAPSEAELTAGKRRETLAKLRDALDNKQQEQDNHLLANYADVAELEAVFHSKLAVLDKNTQSIAERRESLETKLAVVREQASKVEAPEQGEKLNGYIQDAEKTLAAYDHALQENQTEQDRLRQRYEKDRERLSKLLKASPSSPRLDPSTAPATLRAALDHQ</sequence>
<proteinExistence type="predicted"/>
<dbReference type="AlphaFoldDB" id="A0AA51R406"/>
<dbReference type="RefSeq" id="WP_308136542.1">
    <property type="nucleotide sequence ID" value="NZ_CP133197.1"/>
</dbReference>
<evidence type="ECO:0000313" key="6">
    <source>
        <dbReference type="Proteomes" id="UP001223336"/>
    </source>
</evidence>
<protein>
    <submittedName>
        <fullName evidence="5">DUF4124 domain-containing protein</fullName>
    </submittedName>
</protein>
<feature type="compositionally biased region" description="Low complexity" evidence="1">
    <location>
        <begin position="200"/>
        <end position="210"/>
    </location>
</feature>
<feature type="region of interest" description="Disordered" evidence="1">
    <location>
        <begin position="199"/>
        <end position="226"/>
    </location>
</feature>
<reference evidence="5 6" key="1">
    <citation type="submission" date="2023-08" db="EMBL/GenBank/DDBJ databases">
        <title>New molecular markers tilS and rpoB for phylogenetic and monitoring studies of the genus Thiothrix biodiversity.</title>
        <authorList>
            <person name="Ravin N.V."/>
            <person name="Smolyakov D."/>
            <person name="Markov N.D."/>
            <person name="Beletsky A.V."/>
            <person name="Mardanov A.V."/>
            <person name="Rudenko T.S."/>
            <person name="Grabovich M.Y."/>
        </authorList>
    </citation>
    <scope>NUCLEOTIDE SEQUENCE</scope>
    <source>
        <strain evidence="5">DNT52</strain>
        <strain evidence="4 6">H33</strain>
    </source>
</reference>
<accession>A0AA51R406</accession>
<evidence type="ECO:0000259" key="3">
    <source>
        <dbReference type="Pfam" id="PF13511"/>
    </source>
</evidence>
<name>A0AA51R406_9GAMM</name>
<keyword evidence="6" id="KW-1185">Reference proteome</keyword>
<dbReference type="Proteomes" id="UP001223336">
    <property type="component" value="Unassembled WGS sequence"/>
</dbReference>
<evidence type="ECO:0000313" key="4">
    <source>
        <dbReference type="EMBL" id="MDQ5770881.1"/>
    </source>
</evidence>
<gene>
    <name evidence="4" type="ORF">RCC75_20290</name>
    <name evidence="5" type="ORF">RCG00_17550</name>
</gene>